<dbReference type="Pfam" id="PF23928">
    <property type="entry name" value="DUF7266"/>
    <property type="match status" value="1"/>
</dbReference>
<reference evidence="3" key="1">
    <citation type="submission" date="2016-10" db="EMBL/GenBank/DDBJ databases">
        <authorList>
            <person name="Varghese N."/>
            <person name="Submissions S."/>
        </authorList>
    </citation>
    <scope>NUCLEOTIDE SEQUENCE [LARGE SCALE GENOMIC DNA]</scope>
    <source>
        <strain evidence="3">CGMCC 1.7736</strain>
    </source>
</reference>
<dbReference type="EMBL" id="FOYT01000001">
    <property type="protein sequence ID" value="SFR39335.1"/>
    <property type="molecule type" value="Genomic_DNA"/>
</dbReference>
<gene>
    <name evidence="2" type="ORF">SAMN04487947_0848</name>
</gene>
<organism evidence="2 3">
    <name type="scientific">Halogeometricum rufum</name>
    <dbReference type="NCBI Taxonomy" id="553469"/>
    <lineage>
        <taxon>Archaea</taxon>
        <taxon>Methanobacteriati</taxon>
        <taxon>Methanobacteriota</taxon>
        <taxon>Stenosarchaea group</taxon>
        <taxon>Halobacteria</taxon>
        <taxon>Halobacteriales</taxon>
        <taxon>Haloferacaceae</taxon>
        <taxon>Halogeometricum</taxon>
    </lineage>
</organism>
<dbReference type="AlphaFoldDB" id="A0A1I6GAY8"/>
<evidence type="ECO:0000313" key="2">
    <source>
        <dbReference type="EMBL" id="SFR39335.1"/>
    </source>
</evidence>
<keyword evidence="1" id="KW-0472">Membrane</keyword>
<evidence type="ECO:0000313" key="3">
    <source>
        <dbReference type="Proteomes" id="UP000198531"/>
    </source>
</evidence>
<protein>
    <submittedName>
        <fullName evidence="2">Uncharacterized protein</fullName>
    </submittedName>
</protein>
<keyword evidence="3" id="KW-1185">Reference proteome</keyword>
<evidence type="ECO:0000256" key="1">
    <source>
        <dbReference type="SAM" id="Phobius"/>
    </source>
</evidence>
<accession>A0A1I6GAY8</accession>
<feature type="transmembrane region" description="Helical" evidence="1">
    <location>
        <begin position="30"/>
        <end position="49"/>
    </location>
</feature>
<keyword evidence="1" id="KW-1133">Transmembrane helix</keyword>
<dbReference type="InterPro" id="IPR055690">
    <property type="entry name" value="DUF7266"/>
</dbReference>
<dbReference type="Proteomes" id="UP000198531">
    <property type="component" value="Unassembled WGS sequence"/>
</dbReference>
<dbReference type="STRING" id="553469.SAMN04487947_0848"/>
<proteinExistence type="predicted"/>
<dbReference type="RefSeq" id="WP_245778426.1">
    <property type="nucleotide sequence ID" value="NZ_FOYT01000001.1"/>
</dbReference>
<name>A0A1I6GAY8_9EURY</name>
<keyword evidence="1" id="KW-0812">Transmembrane</keyword>
<sequence>MSDRGRRDGPLGRESESRADRALSPVVGKALELGIVVLFIALLTTTFYGDVVPDYRTAAAAEVGERALVGAAESVESSVPSRTARIDRRVAVSLPATIRGDPYRVRAVPAANGSAAELVLDHPDDGVGGRVTLSFPARGANVSGTWRSVSESWVVVRGDGGHVAVTLSNGTPAANDGATAGRVEASAARRPSAHGGQP</sequence>